<sequence length="992" mass="108800">MKNQQAKQQEAAAAAAARAAEDQNQTANEQPDQGQETQESQEPQNENQEQTQDRQEPNQDQSDNNKDQDSEQEQQEQGVSENEEESDEEEDSDEEDDDDELEELYRLMVGKRVNKSGLVVDKKSGTVLGKIAEGKLKRMSGKKVRDNGEVYNDKGKLIGRVEPVQEDSDDSEENDGSEEEESAANEGQEDVADTIDNNSAAPGNDVNLAADENESDSNDKVDDAHDAANDLENNAEDKADEVQDSNQDLKDNAEKKAGDAQEATNDMGNDAQDEAEDAKDETEDTASDAENTAENTQDREVNQDDESSVENAPDGDNKDNAEENEEDEDEDKPFNPYDLVDENSPEVRKSGKVVDTEDNVIGTVNKSMAPKLAGFKVDKDGNVINHEGHIVAKADLYQPLAEKEEDKPYNPNENVTEDSPEVRKSGKIVDMEDNIVGAIDKEQAAKFAGFKVDPQGNVIDPEGHIVARADLYPIEEDDDGEEKPFNPNEMVNADSPEVRKSGKVLDMDDNLVGYVDKRVASKLAGMKVDEDGNVINDQGHIVGKANMLKPEPEPEEEEPKKEEKKPFNPNENVNEDSPEVKKSGKILDMDDELVGHIDKKLAAKFAGFKVDPQGNVIDNDGHIVATAEMIKVEEEKKPFNPNEAVDENSPEVKRSGKVVDMDDNIVGSVDKRLAPKLAGFKVDDNGNVIDNEGHIVARAEMIPQEEESDPNKPFNPNTMVDEHSPRVRKSGKVVDEDDNIVGEVEKSSAHKLAGFPVDDDGNIIDNEGHIVGKAKMHDKKTEEQLKEEAEQEEYRKIADQMSQSIQISLDKIKPILKNITDVIDEEEAKPQKERDEQKLVDTVKPLIEQGSAILEECNGAVRGLDPSGRIAKQAQAKTSARQASPEEYHLADLLAQLSGDISTTIDRAKKKVRSMPHAKKELSPLWNILQSPLLQILSAVGLLLTGVLGLVGNILNGLGLGSIINSLLGGIGLNKILEGFGLGDALNLGRKK</sequence>
<dbReference type="PANTHER" id="PTHR39461:SF1">
    <property type="entry name" value="LEA DOMAIN PROTEIN (AFU_ORTHOLOGUE AFUA_8G04920)"/>
    <property type="match status" value="1"/>
</dbReference>
<reference evidence="4 5" key="1">
    <citation type="submission" date="2014-09" db="EMBL/GenBank/DDBJ databases">
        <authorList>
            <person name="Ellenberger Sabrina"/>
        </authorList>
    </citation>
    <scope>NUCLEOTIDE SEQUENCE [LARGE SCALE GENOMIC DNA]</scope>
    <source>
        <strain evidence="4 5">CBS 412.66</strain>
    </source>
</reference>
<feature type="compositionally biased region" description="Low complexity" evidence="1">
    <location>
        <begin position="35"/>
        <end position="50"/>
    </location>
</feature>
<feature type="region of interest" description="Disordered" evidence="1">
    <location>
        <begin position="401"/>
        <end position="424"/>
    </location>
</feature>
<name>A0A0B7NW44_9FUNG</name>
<dbReference type="Pfam" id="PF22485">
    <property type="entry name" value="DUF6987"/>
    <property type="match status" value="1"/>
</dbReference>
<dbReference type="STRING" id="35722.A0A0B7NW44"/>
<feature type="domain" description="DUF6987" evidence="3">
    <location>
        <begin position="786"/>
        <end position="983"/>
    </location>
</feature>
<evidence type="ECO:0000313" key="4">
    <source>
        <dbReference type="EMBL" id="CEP19825.1"/>
    </source>
</evidence>
<feature type="compositionally biased region" description="Low complexity" evidence="1">
    <location>
        <begin position="1"/>
        <end position="27"/>
    </location>
</feature>
<feature type="compositionally biased region" description="Acidic residues" evidence="1">
    <location>
        <begin position="271"/>
        <end position="287"/>
    </location>
</feature>
<evidence type="ECO:0000256" key="2">
    <source>
        <dbReference type="SAM" id="Phobius"/>
    </source>
</evidence>
<evidence type="ECO:0000256" key="1">
    <source>
        <dbReference type="SAM" id="MobiDB-lite"/>
    </source>
</evidence>
<proteinExistence type="predicted"/>
<evidence type="ECO:0000259" key="3">
    <source>
        <dbReference type="Pfam" id="PF22485"/>
    </source>
</evidence>
<gene>
    <name evidence="4" type="primary">PARPA_14142.1 scaffold 48217</name>
</gene>
<keyword evidence="2" id="KW-0812">Transmembrane</keyword>
<dbReference type="InterPro" id="IPR054256">
    <property type="entry name" value="DUF6987"/>
</dbReference>
<feature type="region of interest" description="Disordered" evidence="1">
    <location>
        <begin position="1"/>
        <end position="353"/>
    </location>
</feature>
<feature type="region of interest" description="Disordered" evidence="1">
    <location>
        <begin position="635"/>
        <end position="655"/>
    </location>
</feature>
<feature type="compositionally biased region" description="Acidic residues" evidence="1">
    <location>
        <begin position="322"/>
        <end position="331"/>
    </location>
</feature>
<keyword evidence="2" id="KW-1133">Transmembrane helix</keyword>
<feature type="compositionally biased region" description="Basic and acidic residues" evidence="1">
    <location>
        <begin position="51"/>
        <end position="69"/>
    </location>
</feature>
<feature type="compositionally biased region" description="Basic and acidic residues" evidence="1">
    <location>
        <begin position="235"/>
        <end position="259"/>
    </location>
</feature>
<dbReference type="PANTHER" id="PTHR39461">
    <property type="entry name" value="LEA DOMAIN PROTEIN (AFU_ORTHOLOGUE AFUA_8G04920)"/>
    <property type="match status" value="1"/>
</dbReference>
<evidence type="ECO:0000313" key="5">
    <source>
        <dbReference type="Proteomes" id="UP000054107"/>
    </source>
</evidence>
<keyword evidence="2" id="KW-0472">Membrane</keyword>
<feature type="compositionally biased region" description="Acidic residues" evidence="1">
    <location>
        <begin position="81"/>
        <end position="102"/>
    </location>
</feature>
<feature type="compositionally biased region" description="Basic and acidic residues" evidence="1">
    <location>
        <begin position="143"/>
        <end position="156"/>
    </location>
</feature>
<keyword evidence="5" id="KW-1185">Reference proteome</keyword>
<feature type="compositionally biased region" description="Basic and acidic residues" evidence="1">
    <location>
        <begin position="217"/>
        <end position="228"/>
    </location>
</feature>
<dbReference type="Pfam" id="PF12396">
    <property type="entry name" value="DUF3659"/>
    <property type="match status" value="7"/>
</dbReference>
<feature type="region of interest" description="Disordered" evidence="1">
    <location>
        <begin position="534"/>
        <end position="585"/>
    </location>
</feature>
<dbReference type="Proteomes" id="UP000054107">
    <property type="component" value="Unassembled WGS sequence"/>
</dbReference>
<feature type="region of interest" description="Disordered" evidence="1">
    <location>
        <begin position="704"/>
        <end position="732"/>
    </location>
</feature>
<dbReference type="EMBL" id="LN734107">
    <property type="protein sequence ID" value="CEP19825.1"/>
    <property type="molecule type" value="Genomic_DNA"/>
</dbReference>
<organism evidence="4 5">
    <name type="scientific">Parasitella parasitica</name>
    <dbReference type="NCBI Taxonomy" id="35722"/>
    <lineage>
        <taxon>Eukaryota</taxon>
        <taxon>Fungi</taxon>
        <taxon>Fungi incertae sedis</taxon>
        <taxon>Mucoromycota</taxon>
        <taxon>Mucoromycotina</taxon>
        <taxon>Mucoromycetes</taxon>
        <taxon>Mucorales</taxon>
        <taxon>Mucorineae</taxon>
        <taxon>Mucoraceae</taxon>
        <taxon>Parasitella</taxon>
    </lineage>
</organism>
<feature type="compositionally biased region" description="Acidic residues" evidence="1">
    <location>
        <begin position="164"/>
        <end position="193"/>
    </location>
</feature>
<protein>
    <recommendedName>
        <fullName evidence="3">DUF6987 domain-containing protein</fullName>
    </recommendedName>
</protein>
<dbReference type="InterPro" id="IPR022124">
    <property type="entry name" value="DUF3659"/>
</dbReference>
<feature type="transmembrane region" description="Helical" evidence="2">
    <location>
        <begin position="933"/>
        <end position="955"/>
    </location>
</feature>
<accession>A0A0B7NW44</accession>
<dbReference type="AlphaFoldDB" id="A0A0B7NW44"/>
<dbReference type="OrthoDB" id="3937590at2759"/>